<protein>
    <recommendedName>
        <fullName evidence="3">DUF4262 domain-containing protein</fullName>
    </recommendedName>
</protein>
<dbReference type="AlphaFoldDB" id="A0A2S0VP83"/>
<reference evidence="1 2" key="1">
    <citation type="submission" date="2018-01" db="EMBL/GenBank/DDBJ databases">
        <title>Genome sequence of a Cantenovulum-like bacteria.</title>
        <authorList>
            <person name="Tan W.R."/>
            <person name="Lau N.-S."/>
            <person name="Go F."/>
            <person name="Amirul A.-A.A."/>
        </authorList>
    </citation>
    <scope>NUCLEOTIDE SEQUENCE [LARGE SCALE GENOMIC DNA]</scope>
    <source>
        <strain evidence="1 2">CCB-QB4</strain>
    </source>
</reference>
<sequence>MSSSTVFEKLEHDIEKHGWHVLSVLRKESPSFSYTIGFQETLKHPEILMSGLRTELMHKLLNNIGNLIKKGYTFNDGDTCNEVIKGYPVKFLSVSSHQVEEYFRAAVVHYGKDNFQALQCIWPDKDGNFQLETDVNQDILA</sequence>
<keyword evidence="2" id="KW-1185">Reference proteome</keyword>
<evidence type="ECO:0000313" key="2">
    <source>
        <dbReference type="Proteomes" id="UP000244441"/>
    </source>
</evidence>
<evidence type="ECO:0008006" key="3">
    <source>
        <dbReference type="Google" id="ProtNLM"/>
    </source>
</evidence>
<accession>A0A2S0VP83</accession>
<dbReference type="InterPro" id="IPR025358">
    <property type="entry name" value="DUF4262"/>
</dbReference>
<dbReference type="OrthoDB" id="9793188at2"/>
<dbReference type="Proteomes" id="UP000244441">
    <property type="component" value="Chromosome"/>
</dbReference>
<dbReference type="KEGG" id="cate:C2869_05980"/>
<dbReference type="RefSeq" id="WP_108602086.1">
    <property type="nucleotide sequence ID" value="NZ_CP026604.1"/>
</dbReference>
<evidence type="ECO:0000313" key="1">
    <source>
        <dbReference type="EMBL" id="AWB66014.1"/>
    </source>
</evidence>
<dbReference type="Pfam" id="PF14081">
    <property type="entry name" value="DUF4262"/>
    <property type="match status" value="1"/>
</dbReference>
<gene>
    <name evidence="1" type="ORF">C2869_05980</name>
</gene>
<dbReference type="EMBL" id="CP026604">
    <property type="protein sequence ID" value="AWB66014.1"/>
    <property type="molecule type" value="Genomic_DNA"/>
</dbReference>
<proteinExistence type="predicted"/>
<name>A0A2S0VP83_9ALTE</name>
<organism evidence="1 2">
    <name type="scientific">Saccharobesus litoralis</name>
    <dbReference type="NCBI Taxonomy" id="2172099"/>
    <lineage>
        <taxon>Bacteria</taxon>
        <taxon>Pseudomonadati</taxon>
        <taxon>Pseudomonadota</taxon>
        <taxon>Gammaproteobacteria</taxon>
        <taxon>Alteromonadales</taxon>
        <taxon>Alteromonadaceae</taxon>
        <taxon>Saccharobesus</taxon>
    </lineage>
</organism>